<protein>
    <submittedName>
        <fullName evidence="1">Uncharacterized protein</fullName>
    </submittedName>
</protein>
<dbReference type="AlphaFoldDB" id="A0A3M7L8B1"/>
<accession>A0A3M7L8B1</accession>
<sequence length="81" mass="9409">MILFNKKIKAQYLNDGDDLNDWIREDVVLTGRDMIFIADNCSAILDWLVIVNGGLDLTINPDDYVYLIVHFSHILESFHRI</sequence>
<name>A0A3M7L8B1_9FLAO</name>
<keyword evidence="2" id="KW-1185">Reference proteome</keyword>
<reference evidence="1 2" key="1">
    <citation type="submission" date="2018-08" db="EMBL/GenBank/DDBJ databases">
        <title>Chryseobacterium nematophagum: a novel matrix digesting pathogen of nematodes.</title>
        <authorList>
            <person name="Page A."/>
            <person name="Roberts M."/>
            <person name="Felix M.-A."/>
            <person name="Weir W."/>
        </authorList>
    </citation>
    <scope>NUCLEOTIDE SEQUENCE [LARGE SCALE GENOMIC DNA]</scope>
    <source>
        <strain evidence="1 2">JUb275</strain>
    </source>
</reference>
<dbReference type="EMBL" id="QWIV01000014">
    <property type="protein sequence ID" value="RMZ58983.1"/>
    <property type="molecule type" value="Genomic_DNA"/>
</dbReference>
<evidence type="ECO:0000313" key="2">
    <source>
        <dbReference type="Proteomes" id="UP000267524"/>
    </source>
</evidence>
<gene>
    <name evidence="1" type="ORF">D1632_15570</name>
</gene>
<organism evidence="1 2">
    <name type="scientific">Chryseobacterium nematophagum</name>
    <dbReference type="NCBI Taxonomy" id="2305228"/>
    <lineage>
        <taxon>Bacteria</taxon>
        <taxon>Pseudomonadati</taxon>
        <taxon>Bacteroidota</taxon>
        <taxon>Flavobacteriia</taxon>
        <taxon>Flavobacteriales</taxon>
        <taxon>Weeksellaceae</taxon>
        <taxon>Chryseobacterium group</taxon>
        <taxon>Chryseobacterium</taxon>
    </lineage>
</organism>
<evidence type="ECO:0000313" key="1">
    <source>
        <dbReference type="EMBL" id="RMZ58983.1"/>
    </source>
</evidence>
<dbReference type="Proteomes" id="UP000267524">
    <property type="component" value="Unassembled WGS sequence"/>
</dbReference>
<comment type="caution">
    <text evidence="1">The sequence shown here is derived from an EMBL/GenBank/DDBJ whole genome shotgun (WGS) entry which is preliminary data.</text>
</comment>
<proteinExistence type="predicted"/>